<accession>X0QSG6</accession>
<sequence length="146" mass="16443">MNPLLYAVIFLILLGYHGFLMYHIKDRKAAEVIINLNQQITQLTNAPMQSLTANQRNIAKEIAAGSVTKVKLANYSLHYNLYGLVDIIAVLVFFFGQSLSIPALSILAIVALLIGEFTLTYCLMTLQVLRHYLRILESRLKTDSQD</sequence>
<keyword evidence="1" id="KW-1133">Transmembrane helix</keyword>
<proteinExistence type="predicted"/>
<evidence type="ECO:0000313" key="3">
    <source>
        <dbReference type="Proteomes" id="UP000051236"/>
    </source>
</evidence>
<keyword evidence="1" id="KW-0812">Transmembrane</keyword>
<feature type="transmembrane region" description="Helical" evidence="1">
    <location>
        <begin position="79"/>
        <end position="97"/>
    </location>
</feature>
<name>X0QSG6_9LACO</name>
<feature type="transmembrane region" description="Helical" evidence="1">
    <location>
        <begin position="6"/>
        <end position="24"/>
    </location>
</feature>
<reference evidence="2 3" key="1">
    <citation type="journal article" date="2015" name="Genome Announc.">
        <title>Expanding the biotechnology potential of lactobacilli through comparative genomics of 213 strains and associated genera.</title>
        <authorList>
            <person name="Sun Z."/>
            <person name="Harris H.M."/>
            <person name="McCann A."/>
            <person name="Guo C."/>
            <person name="Argimon S."/>
            <person name="Zhang W."/>
            <person name="Yang X."/>
            <person name="Jeffery I.B."/>
            <person name="Cooney J.C."/>
            <person name="Kagawa T.F."/>
            <person name="Liu W."/>
            <person name="Song Y."/>
            <person name="Salvetti E."/>
            <person name="Wrobel A."/>
            <person name="Rasinkangas P."/>
            <person name="Parkhill J."/>
            <person name="Rea M.C."/>
            <person name="O'Sullivan O."/>
            <person name="Ritari J."/>
            <person name="Douillard F.P."/>
            <person name="Paul Ross R."/>
            <person name="Yang R."/>
            <person name="Briner A.E."/>
            <person name="Felis G.E."/>
            <person name="de Vos W.M."/>
            <person name="Barrangou R."/>
            <person name="Klaenhammer T.R."/>
            <person name="Caufield P.W."/>
            <person name="Cui Y."/>
            <person name="Zhang H."/>
            <person name="O'Toole P.W."/>
        </authorList>
    </citation>
    <scope>NUCLEOTIDE SEQUENCE [LARGE SCALE GENOMIC DNA]</scope>
    <source>
        <strain evidence="2 3">DSM 18527</strain>
    </source>
</reference>
<dbReference type="OrthoDB" id="10007586at2"/>
<dbReference type="AlphaFoldDB" id="X0QSG6"/>
<evidence type="ECO:0000313" key="2">
    <source>
        <dbReference type="EMBL" id="KRM35950.1"/>
    </source>
</evidence>
<feature type="transmembrane region" description="Helical" evidence="1">
    <location>
        <begin position="103"/>
        <end position="129"/>
    </location>
</feature>
<dbReference type="Proteomes" id="UP000051236">
    <property type="component" value="Unassembled WGS sequence"/>
</dbReference>
<gene>
    <name evidence="2" type="ORF">FC83_GL000508</name>
</gene>
<keyword evidence="1" id="KW-0472">Membrane</keyword>
<comment type="caution">
    <text evidence="2">The sequence shown here is derived from an EMBL/GenBank/DDBJ whole genome shotgun (WGS) entry which is preliminary data.</text>
</comment>
<evidence type="ECO:0008006" key="4">
    <source>
        <dbReference type="Google" id="ProtNLM"/>
    </source>
</evidence>
<keyword evidence="3" id="KW-1185">Reference proteome</keyword>
<evidence type="ECO:0000256" key="1">
    <source>
        <dbReference type="SAM" id="Phobius"/>
    </source>
</evidence>
<protein>
    <recommendedName>
        <fullName evidence="4">DUF2721 domain-containing protein</fullName>
    </recommendedName>
</protein>
<dbReference type="RefSeq" id="WP_035455418.1">
    <property type="nucleotide sequence ID" value="NZ_AZGA01000009.1"/>
</dbReference>
<dbReference type="PATRIC" id="fig|1423734.3.peg.509"/>
<organism evidence="2 3">
    <name type="scientific">Agrilactobacillus composti DSM 18527 = JCM 14202</name>
    <dbReference type="NCBI Taxonomy" id="1423734"/>
    <lineage>
        <taxon>Bacteria</taxon>
        <taxon>Bacillati</taxon>
        <taxon>Bacillota</taxon>
        <taxon>Bacilli</taxon>
        <taxon>Lactobacillales</taxon>
        <taxon>Lactobacillaceae</taxon>
        <taxon>Agrilactobacillus</taxon>
    </lineage>
</organism>
<dbReference type="EMBL" id="AZGA01000009">
    <property type="protein sequence ID" value="KRM35950.1"/>
    <property type="molecule type" value="Genomic_DNA"/>
</dbReference>